<feature type="transmembrane region" description="Helical" evidence="2">
    <location>
        <begin position="121"/>
        <end position="142"/>
    </location>
</feature>
<feature type="transmembrane region" description="Helical" evidence="2">
    <location>
        <begin position="67"/>
        <end position="84"/>
    </location>
</feature>
<organism evidence="3 4">
    <name type="scientific">Acidothermus cellulolyticus (strain ATCC 43068 / DSM 8971 / 11B)</name>
    <dbReference type="NCBI Taxonomy" id="351607"/>
    <lineage>
        <taxon>Bacteria</taxon>
        <taxon>Bacillati</taxon>
        <taxon>Actinomycetota</taxon>
        <taxon>Actinomycetes</taxon>
        <taxon>Acidothermales</taxon>
        <taxon>Acidothermaceae</taxon>
        <taxon>Acidothermus</taxon>
    </lineage>
</organism>
<dbReference type="AlphaFoldDB" id="A0LS55"/>
<keyword evidence="2" id="KW-1133">Transmembrane helix</keyword>
<keyword evidence="2" id="KW-0472">Membrane</keyword>
<dbReference type="STRING" id="351607.Acel_0492"/>
<protein>
    <submittedName>
        <fullName evidence="3">Uncharacterized protein</fullName>
    </submittedName>
</protein>
<dbReference type="KEGG" id="ace:Acel_0492"/>
<feature type="transmembrane region" description="Helical" evidence="2">
    <location>
        <begin position="154"/>
        <end position="174"/>
    </location>
</feature>
<name>A0LS55_ACIC1</name>
<dbReference type="InParanoid" id="A0LS55"/>
<evidence type="ECO:0000256" key="2">
    <source>
        <dbReference type="SAM" id="Phobius"/>
    </source>
</evidence>
<sequence length="179" mass="18597">MPSADEHVSVELTRPAAAEPGGPDSPDRWPRSLRVIVGFAIGCVVAGGLIAAGSAHHPTRAMSWTSAYLVLVAGVVGVGLPLSLRVVDASTKGVQRITVTSLCWQFGNTEVVTGTLLHKPALVTGGGMFLLAALAYAAALLHKGKREHRRLVRFCYVIALVLALSIPAGVVLSVTRAGS</sequence>
<keyword evidence="2" id="KW-0812">Transmembrane</keyword>
<dbReference type="EMBL" id="CP000481">
    <property type="protein sequence ID" value="ABK52265.1"/>
    <property type="molecule type" value="Genomic_DNA"/>
</dbReference>
<proteinExistence type="predicted"/>
<evidence type="ECO:0000256" key="1">
    <source>
        <dbReference type="SAM" id="MobiDB-lite"/>
    </source>
</evidence>
<gene>
    <name evidence="3" type="ordered locus">Acel_0492</name>
</gene>
<evidence type="ECO:0000313" key="4">
    <source>
        <dbReference type="Proteomes" id="UP000008221"/>
    </source>
</evidence>
<keyword evidence="4" id="KW-1185">Reference proteome</keyword>
<reference evidence="3 4" key="1">
    <citation type="journal article" date="2009" name="Genome Res.">
        <title>Complete genome of the cellulolytic thermophile Acidothermus cellulolyticus 11B provides insights into its ecophysiological and evolutionary adaptations.</title>
        <authorList>
            <person name="Barabote R.D."/>
            <person name="Xie G."/>
            <person name="Leu D.H."/>
            <person name="Normand P."/>
            <person name="Necsulea A."/>
            <person name="Daubin V."/>
            <person name="Medigue C."/>
            <person name="Adney W.S."/>
            <person name="Xu X.C."/>
            <person name="Lapidus A."/>
            <person name="Parales R.E."/>
            <person name="Detter C."/>
            <person name="Pujic P."/>
            <person name="Bruce D."/>
            <person name="Lavire C."/>
            <person name="Challacombe J.F."/>
            <person name="Brettin T.S."/>
            <person name="Berry A.M."/>
        </authorList>
    </citation>
    <scope>NUCLEOTIDE SEQUENCE [LARGE SCALE GENOMIC DNA]</scope>
    <source>
        <strain evidence="4">ATCC 43068 / DSM 8971 / 11B</strain>
    </source>
</reference>
<feature type="transmembrane region" description="Helical" evidence="2">
    <location>
        <begin position="35"/>
        <end position="55"/>
    </location>
</feature>
<evidence type="ECO:0000313" key="3">
    <source>
        <dbReference type="EMBL" id="ABK52265.1"/>
    </source>
</evidence>
<dbReference type="HOGENOM" id="CLU_1500394_0_0_11"/>
<accession>A0LS55</accession>
<dbReference type="Proteomes" id="UP000008221">
    <property type="component" value="Chromosome"/>
</dbReference>
<feature type="region of interest" description="Disordered" evidence="1">
    <location>
        <begin position="1"/>
        <end position="29"/>
    </location>
</feature>